<evidence type="ECO:0000256" key="10">
    <source>
        <dbReference type="ARBA" id="ARBA00036307"/>
    </source>
</evidence>
<keyword evidence="9 15" id="KW-0472">Membrane</keyword>
<dbReference type="GO" id="GO:0016324">
    <property type="term" value="C:apical plasma membrane"/>
    <property type="evidence" value="ECO:0007669"/>
    <property type="project" value="UniProtKB-SubCell"/>
</dbReference>
<feature type="compositionally biased region" description="Basic residues" evidence="14">
    <location>
        <begin position="131"/>
        <end position="143"/>
    </location>
</feature>
<feature type="transmembrane region" description="Helical" evidence="15">
    <location>
        <begin position="241"/>
        <end position="264"/>
    </location>
</feature>
<feature type="transmembrane region" description="Helical" evidence="15">
    <location>
        <begin position="6"/>
        <end position="27"/>
    </location>
</feature>
<keyword evidence="3" id="KW-1003">Cell membrane</keyword>
<evidence type="ECO:0000256" key="15">
    <source>
        <dbReference type="SAM" id="Phobius"/>
    </source>
</evidence>
<evidence type="ECO:0000256" key="13">
    <source>
        <dbReference type="ARBA" id="ARBA00042778"/>
    </source>
</evidence>
<evidence type="ECO:0000256" key="14">
    <source>
        <dbReference type="SAM" id="MobiDB-lite"/>
    </source>
</evidence>
<evidence type="ECO:0000256" key="8">
    <source>
        <dbReference type="ARBA" id="ARBA00023065"/>
    </source>
</evidence>
<evidence type="ECO:0000313" key="17">
    <source>
        <dbReference type="Proteomes" id="UP000747542"/>
    </source>
</evidence>
<feature type="transmembrane region" description="Helical" evidence="15">
    <location>
        <begin position="39"/>
        <end position="65"/>
    </location>
</feature>
<dbReference type="Pfam" id="PF02535">
    <property type="entry name" value="Zip"/>
    <property type="match status" value="1"/>
</dbReference>
<feature type="transmembrane region" description="Helical" evidence="15">
    <location>
        <begin position="85"/>
        <end position="104"/>
    </location>
</feature>
<feature type="transmembrane region" description="Helical" evidence="15">
    <location>
        <begin position="302"/>
        <end position="321"/>
    </location>
</feature>
<feature type="transmembrane region" description="Helical" evidence="15">
    <location>
        <begin position="180"/>
        <end position="199"/>
    </location>
</feature>
<evidence type="ECO:0000256" key="12">
    <source>
        <dbReference type="ARBA" id="ARBA00041702"/>
    </source>
</evidence>
<keyword evidence="7 15" id="KW-1133">Transmembrane helix</keyword>
<comment type="caution">
    <text evidence="16">The sequence shown here is derived from an EMBL/GenBank/DDBJ whole genome shotgun (WGS) entry which is preliminary data.</text>
</comment>
<name>A0A8J5JRA1_HOMAM</name>
<evidence type="ECO:0000256" key="2">
    <source>
        <dbReference type="ARBA" id="ARBA00022448"/>
    </source>
</evidence>
<gene>
    <name evidence="16" type="primary">Slc39A1-L2</name>
    <name evidence="16" type="ORF">Hamer_G020702</name>
</gene>
<feature type="region of interest" description="Disordered" evidence="14">
    <location>
        <begin position="113"/>
        <end position="143"/>
    </location>
</feature>
<evidence type="ECO:0000256" key="7">
    <source>
        <dbReference type="ARBA" id="ARBA00022989"/>
    </source>
</evidence>
<comment type="catalytic activity">
    <reaction evidence="10">
        <text>Zn(2+)(in) = Zn(2+)(out)</text>
        <dbReference type="Rhea" id="RHEA:29351"/>
        <dbReference type="ChEBI" id="CHEBI:29105"/>
    </reaction>
    <physiologicalReaction direction="left-to-right" evidence="10">
        <dbReference type="Rhea" id="RHEA:29352"/>
    </physiologicalReaction>
</comment>
<evidence type="ECO:0000256" key="6">
    <source>
        <dbReference type="ARBA" id="ARBA00022906"/>
    </source>
</evidence>
<keyword evidence="17" id="KW-1185">Reference proteome</keyword>
<evidence type="ECO:0000256" key="3">
    <source>
        <dbReference type="ARBA" id="ARBA00022475"/>
    </source>
</evidence>
<keyword evidence="6" id="KW-0864">Zinc transport</keyword>
<feature type="transmembrane region" description="Helical" evidence="15">
    <location>
        <begin position="211"/>
        <end position="229"/>
    </location>
</feature>
<keyword evidence="2" id="KW-0813">Transport</keyword>
<sequence length="323" mass="36139">MEFMFTGIIFLLTTATGLMPVLMRGIVSKKMMPRSSLKSRLLSCASCFGAGVFLFVCFMGLLPAADRKFHHFLEELGHTDESWEAFAEFPWGFFVVTCGFLIIFTIDKLKQPEDTCTESPNGLVTNDMNNPHKHNPHKHYHHQGHGVPSSVIFLLALGIHSLFEGMAVGLQTQKEKVLEFSVAVLVHEVVMAFTFGMEVSKSHILSRCNKIIYVMMFTSTIPLGIVAGVGLQSAPSENREIISAVLEAFATGIFIHVIFIEILAKEFPEHHHDRDHHDDHDDHDNNNISSKPSEVCLMLEKMASICCGILLLILLNVFMHAHH</sequence>
<keyword evidence="5" id="KW-0862">Zinc</keyword>
<dbReference type="InterPro" id="IPR003689">
    <property type="entry name" value="ZIP"/>
</dbReference>
<feature type="compositionally biased region" description="Polar residues" evidence="14">
    <location>
        <begin position="117"/>
        <end position="129"/>
    </location>
</feature>
<accession>A0A8J5JRA1</accession>
<dbReference type="PANTHER" id="PTHR11040">
    <property type="entry name" value="ZINC/IRON TRANSPORTER"/>
    <property type="match status" value="1"/>
</dbReference>
<evidence type="ECO:0000256" key="11">
    <source>
        <dbReference type="ARBA" id="ARBA00039395"/>
    </source>
</evidence>
<keyword evidence="8" id="KW-0406">Ion transport</keyword>
<proteinExistence type="predicted"/>
<protein>
    <recommendedName>
        <fullName evidence="11">Zinc transporter ZIP3</fullName>
    </recommendedName>
    <alternativeName>
        <fullName evidence="13">Solute carrier family 39 member 3</fullName>
    </alternativeName>
    <alternativeName>
        <fullName evidence="12">Zrt- and Irt-like protein 3</fullName>
    </alternativeName>
</protein>
<dbReference type="EMBL" id="JAHLQT010026991">
    <property type="protein sequence ID" value="KAG7162822.1"/>
    <property type="molecule type" value="Genomic_DNA"/>
</dbReference>
<dbReference type="PANTHER" id="PTHR11040:SF221">
    <property type="entry name" value="ZINC TRANSPORTER ZIP3"/>
    <property type="match status" value="1"/>
</dbReference>
<evidence type="ECO:0000256" key="5">
    <source>
        <dbReference type="ARBA" id="ARBA00022833"/>
    </source>
</evidence>
<dbReference type="AlphaFoldDB" id="A0A8J5JRA1"/>
<comment type="subcellular location">
    <subcellularLocation>
        <location evidence="1">Apical cell membrane</location>
        <topology evidence="1">Multi-pass membrane protein</topology>
    </subcellularLocation>
</comment>
<evidence type="ECO:0000256" key="4">
    <source>
        <dbReference type="ARBA" id="ARBA00022692"/>
    </source>
</evidence>
<organism evidence="16 17">
    <name type="scientific">Homarus americanus</name>
    <name type="common">American lobster</name>
    <dbReference type="NCBI Taxonomy" id="6706"/>
    <lineage>
        <taxon>Eukaryota</taxon>
        <taxon>Metazoa</taxon>
        <taxon>Ecdysozoa</taxon>
        <taxon>Arthropoda</taxon>
        <taxon>Crustacea</taxon>
        <taxon>Multicrustacea</taxon>
        <taxon>Malacostraca</taxon>
        <taxon>Eumalacostraca</taxon>
        <taxon>Eucarida</taxon>
        <taxon>Decapoda</taxon>
        <taxon>Pleocyemata</taxon>
        <taxon>Astacidea</taxon>
        <taxon>Nephropoidea</taxon>
        <taxon>Nephropidae</taxon>
        <taxon>Homarus</taxon>
    </lineage>
</organism>
<evidence type="ECO:0000313" key="16">
    <source>
        <dbReference type="EMBL" id="KAG7162822.1"/>
    </source>
</evidence>
<reference evidence="16" key="1">
    <citation type="journal article" date="2021" name="Sci. Adv.">
        <title>The American lobster genome reveals insights on longevity, neural, and immune adaptations.</title>
        <authorList>
            <person name="Polinski J.M."/>
            <person name="Zimin A.V."/>
            <person name="Clark K.F."/>
            <person name="Kohn A.B."/>
            <person name="Sadowski N."/>
            <person name="Timp W."/>
            <person name="Ptitsyn A."/>
            <person name="Khanna P."/>
            <person name="Romanova D.Y."/>
            <person name="Williams P."/>
            <person name="Greenwood S.J."/>
            <person name="Moroz L.L."/>
            <person name="Walt D.R."/>
            <person name="Bodnar A.G."/>
        </authorList>
    </citation>
    <scope>NUCLEOTIDE SEQUENCE</scope>
    <source>
        <strain evidence="16">GMGI-L3</strain>
    </source>
</reference>
<evidence type="ECO:0000256" key="1">
    <source>
        <dbReference type="ARBA" id="ARBA00004424"/>
    </source>
</evidence>
<keyword evidence="4 15" id="KW-0812">Transmembrane</keyword>
<evidence type="ECO:0000256" key="9">
    <source>
        <dbReference type="ARBA" id="ARBA00023136"/>
    </source>
</evidence>
<dbReference type="Proteomes" id="UP000747542">
    <property type="component" value="Unassembled WGS sequence"/>
</dbReference>
<dbReference type="GO" id="GO:0005385">
    <property type="term" value="F:zinc ion transmembrane transporter activity"/>
    <property type="evidence" value="ECO:0007669"/>
    <property type="project" value="TreeGrafter"/>
</dbReference>